<dbReference type="OrthoDB" id="324412at2"/>
<organism evidence="1 4">
    <name type="scientific">Leptospira langatensis</name>
    <dbReference type="NCBI Taxonomy" id="2484983"/>
    <lineage>
        <taxon>Bacteria</taxon>
        <taxon>Pseudomonadati</taxon>
        <taxon>Spirochaetota</taxon>
        <taxon>Spirochaetia</taxon>
        <taxon>Leptospirales</taxon>
        <taxon>Leptospiraceae</taxon>
        <taxon>Leptospira</taxon>
    </lineage>
</organism>
<proteinExistence type="predicted"/>
<protein>
    <submittedName>
        <fullName evidence="1">Fibronectin type III domain-containing protein</fullName>
    </submittedName>
</protein>
<comment type="caution">
    <text evidence="1">The sequence shown here is derived from an EMBL/GenBank/DDBJ whole genome shotgun (WGS) entry which is preliminary data.</text>
</comment>
<keyword evidence="3" id="KW-1185">Reference proteome</keyword>
<evidence type="ECO:0000313" key="3">
    <source>
        <dbReference type="Proteomes" id="UP000297273"/>
    </source>
</evidence>
<dbReference type="AlphaFoldDB" id="A0A5F1ZRS6"/>
<reference evidence="3 4" key="2">
    <citation type="journal article" date="2019" name="PLoS Negl. Trop. Dis.">
        <title>Revisiting the worldwide diversity of Leptospira species in the environment.</title>
        <authorList>
            <person name="Vincent A.T."/>
            <person name="Schiettekatte O."/>
            <person name="Bourhy P."/>
            <person name="Veyrier F.J."/>
            <person name="Picardeau M."/>
        </authorList>
    </citation>
    <scope>NUCLEOTIDE SEQUENCE [LARGE SCALE GENOMIC DNA]</scope>
    <source>
        <strain evidence="3">201702690</strain>
        <strain evidence="1 4">SSW18</strain>
    </source>
</reference>
<sequence length="277" mass="31258">MFRSYGRIPYILFYFNIFFLSFGGSLSAEGKSFIYYIEWTEVKGSRGYVVEVRKAEPPQDLVVEKKVTENEIEFSLEAGVYEYRIAGLNRFGKPSSYTPWTNFKVEQDRPKAVALAEKEEAAAKISKGTSHFVWIPGTGFYSKGERNKAYGIWAGFAVLAYLGNSEREAGNRLASKSLNDPKMIGLLGLNLPTQATLYLWQSREKDKHQYEIHQQNQVVLGGLTILGVALSLWLENRLPSGDSVQVKVRPDVMGLGNGSMFTGLSQSRWDLQYSRSF</sequence>
<reference evidence="2" key="1">
    <citation type="submission" date="2018-10" db="EMBL/GenBank/DDBJ databases">
        <authorList>
            <person name="Vincent A.T."/>
            <person name="Schiettekatte O."/>
            <person name="Bourhy P."/>
            <person name="Veyrier F.J."/>
            <person name="Picardeau M."/>
        </authorList>
    </citation>
    <scope>NUCLEOTIDE SEQUENCE</scope>
    <source>
        <strain evidence="2">201702690</strain>
    </source>
</reference>
<dbReference type="RefSeq" id="WP_135645943.1">
    <property type="nucleotide sequence ID" value="NZ_RQER01000010.1"/>
</dbReference>
<evidence type="ECO:0000313" key="4">
    <source>
        <dbReference type="Proteomes" id="UP000297946"/>
    </source>
</evidence>
<dbReference type="EMBL" id="RQER01000010">
    <property type="protein sequence ID" value="TGJ98806.1"/>
    <property type="molecule type" value="Genomic_DNA"/>
</dbReference>
<accession>A0A5F1ZRS6</accession>
<dbReference type="EMBL" id="RQGC01000007">
    <property type="protein sequence ID" value="TGL40627.1"/>
    <property type="molecule type" value="Genomic_DNA"/>
</dbReference>
<dbReference type="Proteomes" id="UP000297273">
    <property type="component" value="Unassembled WGS sequence"/>
</dbReference>
<evidence type="ECO:0000313" key="1">
    <source>
        <dbReference type="EMBL" id="TGJ98806.1"/>
    </source>
</evidence>
<gene>
    <name evidence="1" type="ORF">EHO57_14885</name>
    <name evidence="2" type="ORF">EHQ53_11615</name>
</gene>
<evidence type="ECO:0000313" key="2">
    <source>
        <dbReference type="EMBL" id="TGL40627.1"/>
    </source>
</evidence>
<dbReference type="Proteomes" id="UP000297946">
    <property type="component" value="Unassembled WGS sequence"/>
</dbReference>
<name>A0A5F1ZRS6_9LEPT</name>